<evidence type="ECO:0000256" key="2">
    <source>
        <dbReference type="ARBA" id="ARBA00004604"/>
    </source>
</evidence>
<dbReference type="PANTHER" id="PTHR12755">
    <property type="entry name" value="CLEAVAGE/POLYADENYLATION FACTOR IA SUBUNIT CLP1P"/>
    <property type="match status" value="1"/>
</dbReference>
<dbReference type="GO" id="GO:0000448">
    <property type="term" value="P:cleavage in ITS2 between 5.8S rRNA and LSU-rRNA of tricistronic rRNA transcript (SSU-rRNA, 5.8S rRNA, LSU-rRNA)"/>
    <property type="evidence" value="ECO:0007669"/>
    <property type="project" value="TreeGrafter"/>
</dbReference>
<dbReference type="FunFam" id="3.40.50.300:FF:001377">
    <property type="entry name" value="Nucleolar protein 9"/>
    <property type="match status" value="1"/>
</dbReference>
<evidence type="ECO:0000256" key="3">
    <source>
        <dbReference type="ARBA" id="ARBA00011003"/>
    </source>
</evidence>
<dbReference type="GO" id="GO:0005524">
    <property type="term" value="F:ATP binding"/>
    <property type="evidence" value="ECO:0007669"/>
    <property type="project" value="UniProtKB-KW"/>
</dbReference>
<dbReference type="OrthoDB" id="2405412at2759"/>
<evidence type="ECO:0000256" key="5">
    <source>
        <dbReference type="ARBA" id="ARBA00022679"/>
    </source>
</evidence>
<dbReference type="Proteomes" id="UP001152484">
    <property type="component" value="Unassembled WGS sequence"/>
</dbReference>
<evidence type="ECO:0000256" key="7">
    <source>
        <dbReference type="ARBA" id="ARBA00022777"/>
    </source>
</evidence>
<evidence type="ECO:0000259" key="11">
    <source>
        <dbReference type="Pfam" id="PF25467"/>
    </source>
</evidence>
<evidence type="ECO:0000256" key="8">
    <source>
        <dbReference type="ARBA" id="ARBA00022840"/>
    </source>
</evidence>
<keyword evidence="4" id="KW-0698">rRNA processing</keyword>
<dbReference type="Gene3D" id="3.40.50.300">
    <property type="entry name" value="P-loop containing nucleotide triphosphate hydrolases"/>
    <property type="match status" value="1"/>
</dbReference>
<dbReference type="SUPFAM" id="SSF52540">
    <property type="entry name" value="P-loop containing nucleoside triphosphate hydrolases"/>
    <property type="match status" value="1"/>
</dbReference>
<dbReference type="GO" id="GO:0005730">
    <property type="term" value="C:nucleolus"/>
    <property type="evidence" value="ECO:0007669"/>
    <property type="project" value="UniProtKB-SubCell"/>
</dbReference>
<feature type="domain" description="Clp1 P-loop" evidence="10">
    <location>
        <begin position="43"/>
        <end position="185"/>
    </location>
</feature>
<evidence type="ECO:0000256" key="1">
    <source>
        <dbReference type="ARBA" id="ARBA00004474"/>
    </source>
</evidence>
<comment type="subcellular location">
    <subcellularLocation>
        <location evidence="2">Nucleus</location>
        <location evidence="2">Nucleolus</location>
    </subcellularLocation>
    <subcellularLocation>
        <location evidence="1">Plastid</location>
    </subcellularLocation>
</comment>
<dbReference type="EMBL" id="CAMAPE010000029">
    <property type="protein sequence ID" value="CAH9092456.1"/>
    <property type="molecule type" value="Genomic_DNA"/>
</dbReference>
<accession>A0A9P0Z9Y5</accession>
<comment type="caution">
    <text evidence="12">The sequence shown here is derived from an EMBL/GenBank/DDBJ whole genome shotgun (WGS) entry which is preliminary data.</text>
</comment>
<protein>
    <submittedName>
        <fullName evidence="12">Uncharacterized protein</fullName>
    </submittedName>
</protein>
<dbReference type="InterPro" id="IPR027417">
    <property type="entry name" value="P-loop_NTPase"/>
</dbReference>
<comment type="similarity">
    <text evidence="3">Belongs to the Clp1 family. NOL9/GRC3 subfamily.</text>
</comment>
<dbReference type="InterPro" id="IPR045116">
    <property type="entry name" value="Clp1/Grc3"/>
</dbReference>
<evidence type="ECO:0000256" key="6">
    <source>
        <dbReference type="ARBA" id="ARBA00022741"/>
    </source>
</evidence>
<organism evidence="12 13">
    <name type="scientific">Cuscuta europaea</name>
    <name type="common">European dodder</name>
    <dbReference type="NCBI Taxonomy" id="41803"/>
    <lineage>
        <taxon>Eukaryota</taxon>
        <taxon>Viridiplantae</taxon>
        <taxon>Streptophyta</taxon>
        <taxon>Embryophyta</taxon>
        <taxon>Tracheophyta</taxon>
        <taxon>Spermatophyta</taxon>
        <taxon>Magnoliopsida</taxon>
        <taxon>eudicotyledons</taxon>
        <taxon>Gunneridae</taxon>
        <taxon>Pentapetalae</taxon>
        <taxon>asterids</taxon>
        <taxon>lamiids</taxon>
        <taxon>Solanales</taxon>
        <taxon>Convolvulaceae</taxon>
        <taxon>Cuscuteae</taxon>
        <taxon>Cuscuta</taxon>
        <taxon>Cuscuta subgen. Cuscuta</taxon>
    </lineage>
</organism>
<evidence type="ECO:0000313" key="12">
    <source>
        <dbReference type="EMBL" id="CAH9092456.1"/>
    </source>
</evidence>
<evidence type="ECO:0000256" key="9">
    <source>
        <dbReference type="ARBA" id="ARBA00023242"/>
    </source>
</evidence>
<dbReference type="GO" id="GO:0009536">
    <property type="term" value="C:plastid"/>
    <property type="evidence" value="ECO:0007669"/>
    <property type="project" value="UniProtKB-SubCell"/>
</dbReference>
<proteinExistence type="inferred from homology"/>
<keyword evidence="6" id="KW-0547">Nucleotide-binding</keyword>
<dbReference type="Pfam" id="PF16575">
    <property type="entry name" value="CLP1_P"/>
    <property type="match status" value="1"/>
</dbReference>
<evidence type="ECO:0000256" key="4">
    <source>
        <dbReference type="ARBA" id="ARBA00022552"/>
    </source>
</evidence>
<dbReference type="GO" id="GO:0051731">
    <property type="term" value="F:polynucleotide 5'-hydroxyl-kinase activity"/>
    <property type="evidence" value="ECO:0007669"/>
    <property type="project" value="InterPro"/>
</dbReference>
<evidence type="ECO:0000313" key="13">
    <source>
        <dbReference type="Proteomes" id="UP001152484"/>
    </source>
</evidence>
<name>A0A9P0Z9Y5_CUSEU</name>
<keyword evidence="13" id="KW-1185">Reference proteome</keyword>
<reference evidence="12" key="1">
    <citation type="submission" date="2022-07" db="EMBL/GenBank/DDBJ databases">
        <authorList>
            <person name="Macas J."/>
            <person name="Novak P."/>
            <person name="Neumann P."/>
        </authorList>
    </citation>
    <scope>NUCLEOTIDE SEQUENCE</scope>
</reference>
<keyword evidence="5" id="KW-0808">Transferase</keyword>
<keyword evidence="9" id="KW-0539">Nucleus</keyword>
<gene>
    <name evidence="12" type="ORF">CEURO_LOCUS11958</name>
</gene>
<feature type="domain" description="NOL9 C-terminal" evidence="11">
    <location>
        <begin position="266"/>
        <end position="356"/>
    </location>
</feature>
<keyword evidence="8" id="KW-0067">ATP-binding</keyword>
<dbReference type="AlphaFoldDB" id="A0A9P0Z9Y5"/>
<dbReference type="InterPro" id="IPR057570">
    <property type="entry name" value="NOL9_C"/>
</dbReference>
<keyword evidence="7" id="KW-0418">Kinase</keyword>
<dbReference type="Pfam" id="PF25467">
    <property type="entry name" value="NOL9_C"/>
    <property type="match status" value="1"/>
</dbReference>
<evidence type="ECO:0000259" key="10">
    <source>
        <dbReference type="Pfam" id="PF16575"/>
    </source>
</evidence>
<dbReference type="InterPro" id="IPR032319">
    <property type="entry name" value="CLP1_P"/>
</dbReference>
<dbReference type="PANTHER" id="PTHR12755:SF3">
    <property type="entry name" value="POLYNUCLEOTIDE 5'-HYDROXYL-KINASE NOL9"/>
    <property type="match status" value="1"/>
</dbReference>
<sequence>MGKESEIETPSSDIAIPDEWSDAAETIAHNSVSLPPPVSLICGPKNCGKTTFSRHLLNVLLKRYKKVAYLDTDVGQSEFTPPGFLSLTIIDKISADLTIPCLKTPDRCYFFGDISSKRDPKLYLSYIFALYDHYREKYCMHNNSSSASNGEMPVVINTPGWVKGIGYELLVDILKYTSPSHVVKICISAQSKNLPEGEFWLDEGEAPLTNLIEINSARQDSLQRSILVGKDAPFFRDLRIIAYFRQCFPSDANITTTKELARTLAAHPPYQISISSITIKHLHCQVPKSEVFYSLNATIVGLAVSSVDSEDMPHCVGLGIVRGIDTSRQVLYMITPVPRDSLEMVNLLLQGFIQIPTPLLQVQGCISPYMSANALPAC</sequence>